<organism evidence="2 3">
    <name type="scientific">Paracoccus siganidrum</name>
    <dbReference type="NCBI Taxonomy" id="1276757"/>
    <lineage>
        <taxon>Bacteria</taxon>
        <taxon>Pseudomonadati</taxon>
        <taxon>Pseudomonadota</taxon>
        <taxon>Alphaproteobacteria</taxon>
        <taxon>Rhodobacterales</taxon>
        <taxon>Paracoccaceae</taxon>
        <taxon>Paracoccus</taxon>
    </lineage>
</organism>
<dbReference type="Proteomes" id="UP000283587">
    <property type="component" value="Unassembled WGS sequence"/>
</dbReference>
<comment type="similarity">
    <text evidence="1">Belongs to the HyuE racemase family.</text>
</comment>
<dbReference type="OrthoDB" id="9791723at2"/>
<dbReference type="GO" id="GO:0047661">
    <property type="term" value="F:amino-acid racemase activity"/>
    <property type="evidence" value="ECO:0007669"/>
    <property type="project" value="InterPro"/>
</dbReference>
<evidence type="ECO:0000313" key="2">
    <source>
        <dbReference type="EMBL" id="RJL20424.1"/>
    </source>
</evidence>
<dbReference type="Gene3D" id="3.40.50.12500">
    <property type="match status" value="1"/>
</dbReference>
<evidence type="ECO:0000313" key="3">
    <source>
        <dbReference type="Proteomes" id="UP000283587"/>
    </source>
</evidence>
<dbReference type="AlphaFoldDB" id="A0A419AAY4"/>
<dbReference type="InterPro" id="IPR053714">
    <property type="entry name" value="Iso_Racemase_Enz_sf"/>
</dbReference>
<gene>
    <name evidence="2" type="ORF">D3P05_03160</name>
</gene>
<reference evidence="3" key="1">
    <citation type="submission" date="2018-09" db="EMBL/GenBank/DDBJ databases">
        <title>Paracoccus onubensis nov. sp. a moderate halophilic bacterium isolated from Gruta de las Maravillas (Aracena, Spain).</title>
        <authorList>
            <person name="Jurado V."/>
            <person name="Gutierrez-Patricio S."/>
            <person name="Gonzalez-Pimentel J.L."/>
            <person name="Miller A.Z."/>
            <person name="Laiz L."/>
            <person name="Saiz-Jimenez C."/>
        </authorList>
    </citation>
    <scope>NUCLEOTIDE SEQUENCE [LARGE SCALE GENOMIC DNA]</scope>
    <source>
        <strain evidence="3">DSM 26381</strain>
    </source>
</reference>
<protein>
    <submittedName>
        <fullName evidence="2">HyuE hydantoin racemase</fullName>
    </submittedName>
</protein>
<sequence length="240" mass="24906">MRLFYLNPNSSAHMTESIVAHARAALPDATIIGHTNHGAPPAIQGPDDGEAALPGLLAALPLARREGADAIVIACFDDTGLEALRRLAPCPVLGIGQSACASAALLGLRWSVVTTLQVSVPVIRANIDRAGLGEGCASVRASGIPVLEVERGGPEVLDRLATEFDQAYRQDDAQAIVLGCAGMAGLKADLERRSPLPIFEGIEAAGRMAGALIPLVRRRAGQDMTATALRMVACPLPGPE</sequence>
<accession>A0A419AAY4</accession>
<dbReference type="EMBL" id="QZEW01000010">
    <property type="protein sequence ID" value="RJL20424.1"/>
    <property type="molecule type" value="Genomic_DNA"/>
</dbReference>
<name>A0A419AAY4_9RHOB</name>
<comment type="caution">
    <text evidence="2">The sequence shown here is derived from an EMBL/GenBank/DDBJ whole genome shotgun (WGS) entry which is preliminary data.</text>
</comment>
<dbReference type="PANTHER" id="PTHR28047">
    <property type="entry name" value="PROTEIN DCG1"/>
    <property type="match status" value="1"/>
</dbReference>
<dbReference type="Pfam" id="PF01177">
    <property type="entry name" value="Asp_Glu_race"/>
    <property type="match status" value="1"/>
</dbReference>
<dbReference type="InterPro" id="IPR015942">
    <property type="entry name" value="Asp/Glu/hydantoin_racemase"/>
</dbReference>
<keyword evidence="3" id="KW-1185">Reference proteome</keyword>
<evidence type="ECO:0000256" key="1">
    <source>
        <dbReference type="ARBA" id="ARBA00038414"/>
    </source>
</evidence>
<proteinExistence type="inferred from homology"/>
<dbReference type="InterPro" id="IPR052186">
    <property type="entry name" value="Hydantoin_racemase-like"/>
</dbReference>
<dbReference type="RefSeq" id="WP_119896733.1">
    <property type="nucleotide sequence ID" value="NZ_QNRC01000004.1"/>
</dbReference>
<dbReference type="PANTHER" id="PTHR28047:SF5">
    <property type="entry name" value="PROTEIN DCG1"/>
    <property type="match status" value="1"/>
</dbReference>